<feature type="compositionally biased region" description="Polar residues" evidence="1">
    <location>
        <begin position="591"/>
        <end position="604"/>
    </location>
</feature>
<dbReference type="Gene3D" id="3.30.710.10">
    <property type="entry name" value="Potassium Channel Kv1.1, Chain A"/>
    <property type="match status" value="1"/>
</dbReference>
<evidence type="ECO:0000313" key="3">
    <source>
        <dbReference type="Proteomes" id="UP000008820"/>
    </source>
</evidence>
<sequence>MSSDSTSSFFGTWEIIESNLDGTADKLGLDGIKFRLDEMGDIIWYNDLVNTNQISDDQKRASFESSFCPINDSATVLFSCETFEVLELSSNGPGLIFGSYTGHSIEFLTNTRSPTDRMLLKCEGWCQLICKRVKDDQSIGQEIPFTLLSVLDDGNFCDVTLKSCDNVIYNVHSPILRLNGFDCSSVAAATAYQSLIGGGTTDRSHPPLMKVCSVPCAKSPKTSTQHISQRPSPTATSNFLLPPTFDVYNLSPKLANISNSFNCLTANDSIFLDVPKKHHVFSSDSNLNSDRNIFFFPASSTLSAFHDPFQRTGKFKIPASPFRARSPSPFPCSLETPPSSPLTPLSVLNNIPSKMLSTILHWLYCESLPEDLDEETCTSLIAMCESTIPLSRMTAPCKNFLRNIQLKKFVIDVVSDLHDSLNHVIQMINPSTISHSPCVLCQIFKEGFKESLIAIVKLIQFCNIFTKDATTFTRFQRHEIIKYVRSRTPVFLSQIHQLLQNINIVLCSLTNEEKNDLVSYLVPEIVYALEVLAASITEIKNSLEIVCKDLKTTPDVCGNPGGSSSGMRDERSGRNRTRSSSGYSSSVGQGATSPSTGSGESRYNQNSDSDLKFFLYMYEVKKMRDIYGKVCGALEFILRSRASFNEMNHLHQHETVRSNLEQLTHEVPIYIARLEELCDIIDERIGWKEFKFCFKFLTSQVNGIITKLLEHKSALHDAMLYVSNLVQKEQFTRALLELGLLANQSIDSTGYGDPRPCPSRYQDYSSTKLNLVQSLCEPPSAINSSLSKNALKLLHSGQLADMEFEVVVSPTDCQNENITFDFSPDDALLQNDSGAAVCGTPIKNQSHIFKAHRVIVAARCEWFKKALLSGMQEDINRKIVIHDTSPVIFRRLLLYLYGAPVDKSVGVDQICELMLLADRYSVDNLKDICENTLIASIDGDSVIYLFGISDRFNASSLKASCLSYLSQHTELTKLEIFNELPGYLQNEVQDLIRWCGRVPEPWSERTDRTRRSLKSPSRSKSRSRKTSPSFM</sequence>
<dbReference type="CDD" id="cd18186">
    <property type="entry name" value="BTB_POZ_ZBTB_KLHL-like"/>
    <property type="match status" value="1"/>
</dbReference>
<feature type="region of interest" description="Disordered" evidence="1">
    <location>
        <begin position="557"/>
        <end position="604"/>
    </location>
</feature>
<protein>
    <submittedName>
        <fullName evidence="2">Uncharacterized protein</fullName>
    </submittedName>
</protein>
<dbReference type="InParanoid" id="A0A6I8T5Z6"/>
<dbReference type="SMART" id="SM00225">
    <property type="entry name" value="BTB"/>
    <property type="match status" value="1"/>
</dbReference>
<dbReference type="AlphaFoldDB" id="A0A6I8T5Z6"/>
<name>A0A6I8T5Z6_AEDAE</name>
<dbReference type="OrthoDB" id="684045at2759"/>
<dbReference type="PROSITE" id="PS50097">
    <property type="entry name" value="BTB"/>
    <property type="match status" value="1"/>
</dbReference>
<reference evidence="2 3" key="1">
    <citation type="submission" date="2017-06" db="EMBL/GenBank/DDBJ databases">
        <title>Aedes aegypti genome working group (AGWG) sequencing and assembly.</title>
        <authorList>
            <consortium name="Aedes aegypti Genome Working Group (AGWG)"/>
            <person name="Matthews B.J."/>
        </authorList>
    </citation>
    <scope>NUCLEOTIDE SEQUENCE [LARGE SCALE GENOMIC DNA]</scope>
    <source>
        <strain evidence="2 3">LVP_AGWG</strain>
    </source>
</reference>
<proteinExistence type="predicted"/>
<feature type="compositionally biased region" description="Low complexity" evidence="1">
    <location>
        <begin position="578"/>
        <end position="590"/>
    </location>
</feature>
<gene>
    <name evidence="2" type="primary">5576891</name>
</gene>
<organism evidence="2 3">
    <name type="scientific">Aedes aegypti</name>
    <name type="common">Yellowfever mosquito</name>
    <name type="synonym">Culex aegypti</name>
    <dbReference type="NCBI Taxonomy" id="7159"/>
    <lineage>
        <taxon>Eukaryota</taxon>
        <taxon>Metazoa</taxon>
        <taxon>Ecdysozoa</taxon>
        <taxon>Arthropoda</taxon>
        <taxon>Hexapoda</taxon>
        <taxon>Insecta</taxon>
        <taxon>Pterygota</taxon>
        <taxon>Neoptera</taxon>
        <taxon>Endopterygota</taxon>
        <taxon>Diptera</taxon>
        <taxon>Nematocera</taxon>
        <taxon>Culicoidea</taxon>
        <taxon>Culicidae</taxon>
        <taxon>Culicinae</taxon>
        <taxon>Aedini</taxon>
        <taxon>Aedes</taxon>
        <taxon>Stegomyia</taxon>
    </lineage>
</organism>
<dbReference type="InterPro" id="IPR011333">
    <property type="entry name" value="SKP1/BTB/POZ_sf"/>
</dbReference>
<dbReference type="InterPro" id="IPR000210">
    <property type="entry name" value="BTB/POZ_dom"/>
</dbReference>
<evidence type="ECO:0000313" key="2">
    <source>
        <dbReference type="EnsemblMetazoa" id="AAEL003043-PC"/>
    </source>
</evidence>
<evidence type="ECO:0000256" key="1">
    <source>
        <dbReference type="SAM" id="MobiDB-lite"/>
    </source>
</evidence>
<feature type="compositionally biased region" description="Basic residues" evidence="1">
    <location>
        <begin position="1011"/>
        <end position="1025"/>
    </location>
</feature>
<dbReference type="Pfam" id="PF00651">
    <property type="entry name" value="BTB"/>
    <property type="match status" value="1"/>
</dbReference>
<dbReference type="Proteomes" id="UP000008820">
    <property type="component" value="Chromosome 1"/>
</dbReference>
<dbReference type="FunCoup" id="A0A6I8T5Z6">
    <property type="interactions" value="50"/>
</dbReference>
<keyword evidence="3" id="KW-1185">Reference proteome</keyword>
<feature type="region of interest" description="Disordered" evidence="1">
    <location>
        <begin position="1002"/>
        <end position="1031"/>
    </location>
</feature>
<accession>A0A6I8T5Z6</accession>
<reference evidence="2" key="2">
    <citation type="submission" date="2020-05" db="UniProtKB">
        <authorList>
            <consortium name="EnsemblMetazoa"/>
        </authorList>
    </citation>
    <scope>IDENTIFICATION</scope>
    <source>
        <strain evidence="2">LVP_AGWG</strain>
    </source>
</reference>
<dbReference type="PANTHER" id="PTHR24413">
    <property type="entry name" value="SPECKLE-TYPE POZ PROTEIN"/>
    <property type="match status" value="1"/>
</dbReference>
<dbReference type="SUPFAM" id="SSF54695">
    <property type="entry name" value="POZ domain"/>
    <property type="match status" value="1"/>
</dbReference>
<dbReference type="EnsemblMetazoa" id="AAEL003043-RC">
    <property type="protein sequence ID" value="AAEL003043-PC"/>
    <property type="gene ID" value="AAEL003043"/>
</dbReference>